<dbReference type="PROSITE" id="PS00012">
    <property type="entry name" value="PHOSPHOPANTETHEINE"/>
    <property type="match status" value="1"/>
</dbReference>
<reference evidence="8" key="1">
    <citation type="journal article" date="2023" name="G3 (Bethesda)">
        <title>Whole genome assemblies of Zophobas morio and Tenebrio molitor.</title>
        <authorList>
            <person name="Kaur S."/>
            <person name="Stinson S.A."/>
            <person name="diCenzo G.C."/>
        </authorList>
    </citation>
    <scope>NUCLEOTIDE SEQUENCE</scope>
    <source>
        <strain evidence="8">QUZm001</strain>
    </source>
</reference>
<dbReference type="SMART" id="SM00822">
    <property type="entry name" value="PKS_KR"/>
    <property type="match status" value="1"/>
</dbReference>
<feature type="domain" description="Ketosynthase family 3 (KS3)" evidence="6">
    <location>
        <begin position="28"/>
        <end position="435"/>
    </location>
</feature>
<dbReference type="InterPro" id="IPR013149">
    <property type="entry name" value="ADH-like_C"/>
</dbReference>
<dbReference type="Proteomes" id="UP001168821">
    <property type="component" value="Unassembled WGS sequence"/>
</dbReference>
<keyword evidence="4" id="KW-0456">Lyase</keyword>
<dbReference type="InterPro" id="IPR020841">
    <property type="entry name" value="PKS_Beta-ketoAc_synthase_dom"/>
</dbReference>
<dbReference type="InterPro" id="IPR036736">
    <property type="entry name" value="ACP-like_sf"/>
</dbReference>
<dbReference type="PROSITE" id="PS52004">
    <property type="entry name" value="KS3_2"/>
    <property type="match status" value="1"/>
</dbReference>
<evidence type="ECO:0000313" key="9">
    <source>
        <dbReference type="Proteomes" id="UP001168821"/>
    </source>
</evidence>
<dbReference type="SMART" id="SM00829">
    <property type="entry name" value="PKS_ER"/>
    <property type="match status" value="1"/>
</dbReference>
<dbReference type="InterPro" id="IPR001031">
    <property type="entry name" value="Thioesterase"/>
</dbReference>
<dbReference type="Gene3D" id="3.40.50.720">
    <property type="entry name" value="NAD(P)-binding Rossmann-like Domain"/>
    <property type="match status" value="1"/>
</dbReference>
<organism evidence="8 9">
    <name type="scientific">Zophobas morio</name>
    <dbReference type="NCBI Taxonomy" id="2755281"/>
    <lineage>
        <taxon>Eukaryota</taxon>
        <taxon>Metazoa</taxon>
        <taxon>Ecdysozoa</taxon>
        <taxon>Arthropoda</taxon>
        <taxon>Hexapoda</taxon>
        <taxon>Insecta</taxon>
        <taxon>Pterygota</taxon>
        <taxon>Neoptera</taxon>
        <taxon>Endopterygota</taxon>
        <taxon>Coleoptera</taxon>
        <taxon>Polyphaga</taxon>
        <taxon>Cucujiformia</taxon>
        <taxon>Tenebrionidae</taxon>
        <taxon>Zophobas</taxon>
    </lineage>
</organism>
<keyword evidence="3" id="KW-0808">Transferase</keyword>
<dbReference type="InterPro" id="IPR013968">
    <property type="entry name" value="PKS_KR"/>
</dbReference>
<dbReference type="InterPro" id="IPR042104">
    <property type="entry name" value="PKS_dehydratase_sf"/>
</dbReference>
<dbReference type="Gene3D" id="1.10.1200.10">
    <property type="entry name" value="ACP-like"/>
    <property type="match status" value="1"/>
</dbReference>
<evidence type="ECO:0000313" key="8">
    <source>
        <dbReference type="EMBL" id="KAJ3652439.1"/>
    </source>
</evidence>
<dbReference type="Pfam" id="PF00975">
    <property type="entry name" value="Thioesterase"/>
    <property type="match status" value="1"/>
</dbReference>
<dbReference type="InterPro" id="IPR050091">
    <property type="entry name" value="PKS_NRPS_Biosynth_Enz"/>
</dbReference>
<dbReference type="Pfam" id="PF21149">
    <property type="entry name" value="FAS_pseudo-KR"/>
    <property type="match status" value="1"/>
</dbReference>
<dbReference type="InterPro" id="IPR057326">
    <property type="entry name" value="KR_dom"/>
</dbReference>
<keyword evidence="2" id="KW-0597">Phosphoprotein</keyword>
<evidence type="ECO:0000256" key="5">
    <source>
        <dbReference type="PROSITE-ProRule" id="PRU01363"/>
    </source>
</evidence>
<dbReference type="PANTHER" id="PTHR43775">
    <property type="entry name" value="FATTY ACID SYNTHASE"/>
    <property type="match status" value="1"/>
</dbReference>
<dbReference type="InterPro" id="IPR032821">
    <property type="entry name" value="PKS_assoc"/>
</dbReference>
<dbReference type="Pfam" id="PF16197">
    <property type="entry name" value="KAsynt_C_assoc"/>
    <property type="match status" value="1"/>
</dbReference>
<evidence type="ECO:0000256" key="1">
    <source>
        <dbReference type="ARBA" id="ARBA00022450"/>
    </source>
</evidence>
<evidence type="ECO:0000259" key="6">
    <source>
        <dbReference type="PROSITE" id="PS52004"/>
    </source>
</evidence>
<dbReference type="Gene3D" id="3.10.129.110">
    <property type="entry name" value="Polyketide synthase dehydratase"/>
    <property type="match status" value="1"/>
</dbReference>
<comment type="caution">
    <text evidence="8">The sequence shown here is derived from an EMBL/GenBank/DDBJ whole genome shotgun (WGS) entry which is preliminary data.</text>
</comment>
<dbReference type="InterPro" id="IPR020843">
    <property type="entry name" value="ER"/>
</dbReference>
<dbReference type="SUPFAM" id="SSF53474">
    <property type="entry name" value="alpha/beta-Hydrolases"/>
    <property type="match status" value="1"/>
</dbReference>
<feature type="domain" description="PKS/mFAS DH" evidence="7">
    <location>
        <begin position="724"/>
        <end position="990"/>
    </location>
</feature>
<evidence type="ECO:0000256" key="4">
    <source>
        <dbReference type="ARBA" id="ARBA00023239"/>
    </source>
</evidence>
<dbReference type="InterPro" id="IPR016039">
    <property type="entry name" value="Thiolase-like"/>
</dbReference>
<dbReference type="InterPro" id="IPR049900">
    <property type="entry name" value="PKS_mFAS_DH"/>
</dbReference>
<feature type="region of interest" description="N-terminal hotdog fold" evidence="5">
    <location>
        <begin position="724"/>
        <end position="849"/>
    </location>
</feature>
<dbReference type="Pfam" id="PF08659">
    <property type="entry name" value="KR"/>
    <property type="match status" value="1"/>
</dbReference>
<proteinExistence type="predicted"/>
<dbReference type="CDD" id="cd08954">
    <property type="entry name" value="KR_1_FAS_SDR_x"/>
    <property type="match status" value="1"/>
</dbReference>
<feature type="active site" description="Proton donor; for dehydratase activity" evidence="5">
    <location>
        <position position="913"/>
    </location>
</feature>
<dbReference type="InterPro" id="IPR006162">
    <property type="entry name" value="Ppantetheine_attach_site"/>
</dbReference>
<name>A0AA38IE68_9CUCU</name>
<evidence type="ECO:0000259" key="7">
    <source>
        <dbReference type="PROSITE" id="PS52019"/>
    </source>
</evidence>
<dbReference type="SUPFAM" id="SSF51735">
    <property type="entry name" value="NAD(P)-binding Rossmann-fold domains"/>
    <property type="match status" value="2"/>
</dbReference>
<evidence type="ECO:0000256" key="2">
    <source>
        <dbReference type="ARBA" id="ARBA00022553"/>
    </source>
</evidence>
<dbReference type="SUPFAM" id="SSF53901">
    <property type="entry name" value="Thiolase-like"/>
    <property type="match status" value="1"/>
</dbReference>
<dbReference type="GO" id="GO:0016829">
    <property type="term" value="F:lyase activity"/>
    <property type="evidence" value="ECO:0007669"/>
    <property type="project" value="UniProtKB-KW"/>
</dbReference>
<dbReference type="InterPro" id="IPR014031">
    <property type="entry name" value="Ketoacyl_synth_C"/>
</dbReference>
<dbReference type="SUPFAM" id="SSF50129">
    <property type="entry name" value="GroES-like"/>
    <property type="match status" value="1"/>
</dbReference>
<evidence type="ECO:0000256" key="3">
    <source>
        <dbReference type="ARBA" id="ARBA00022679"/>
    </source>
</evidence>
<dbReference type="PROSITE" id="PS52019">
    <property type="entry name" value="PKS_MFAS_DH"/>
    <property type="match status" value="1"/>
</dbReference>
<protein>
    <submittedName>
        <fullName evidence="8">Uncharacterized protein</fullName>
    </submittedName>
</protein>
<feature type="region of interest" description="C-terminal hotdog fold" evidence="5">
    <location>
        <begin position="864"/>
        <end position="990"/>
    </location>
</feature>
<dbReference type="SUPFAM" id="SSF47336">
    <property type="entry name" value="ACP-like"/>
    <property type="match status" value="1"/>
</dbReference>
<dbReference type="EMBL" id="JALNTZ010000005">
    <property type="protein sequence ID" value="KAJ3652439.1"/>
    <property type="molecule type" value="Genomic_DNA"/>
</dbReference>
<dbReference type="InterPro" id="IPR049391">
    <property type="entry name" value="FAS_pseudo-KR"/>
</dbReference>
<accession>A0AA38IE68</accession>
<dbReference type="PANTHER" id="PTHR43775:SF23">
    <property type="entry name" value="FATTY ACID SYNTHASE 3"/>
    <property type="match status" value="1"/>
</dbReference>
<dbReference type="Pfam" id="PF02801">
    <property type="entry name" value="Ketoacyl-synt_C"/>
    <property type="match status" value="1"/>
</dbReference>
<dbReference type="Gene3D" id="3.40.50.1820">
    <property type="entry name" value="alpha/beta hydrolase"/>
    <property type="match status" value="1"/>
</dbReference>
<sequence>MDFDETKDKDSFKYNFQYARWLSSPPPGDEVVISGMSGHFPEAENIFEFRDNILNKKDMITVNDKRWVADHHDLPKRNGPIDNIDKLDAGYFGLHHRQVNFMDPALRVVMETVIEAVMDAGINPSELKGSKTGVFLGLCWSDVENPTFMQQTEPQKFGITGFLKSMYAHRLSYFLKVKGQSFVSDSACSSSGNALNAAFRSIRSGQCENAIVAASTLTLHPAVTIQFFRLGVLCRDGVSKVFDEDANGYVRSEACTCILLQKSKNAKRIYAQIINTKVNSDGFKKEGITYPSSQMQEELMTEIYKESSIDFSKLSYVEAHGTGTQVGDPAEANAIDRALAKKCGKQLLVGSVKSNIGHTEPVSGLCSIVKVLIAMETGFIPPNINLKRVRKGLEGTEQNRMKIVTETTELPGQYAIVGVNNFGFGGNNCHIILQRFKKDKINGGLPKDDVPRLICVSGRTNEAVLNILNDFSNKALDEEYIGLLHQLHKMNIQNHLYRGYAIVSKQGVLSLSSKRLPPKQPRLHIFFGQFVKNFKLLASYLLQFSASRDIIARINSILEANKVKTFEEISTSRTKIDEDILGSVCLQLVVVDIFKKLELFPVSVFGDDHGKIICDYYYNIIQLEEAVLEAIKLCNLKVDSRNFVFENSNKPPKGTITLNLSDVSITDKDYLLTENGTVNFLDLLGRLYIEGYLPQVHKIYPQVEFPVSRGTSSISPFIQWDHKTSWLGYKFKGFISFTEKEQVEYNISYLYEEHQFMKGHVIDGRNLFPATEYLKLAWQTFADTKHLELDTTPVIFENCKFIRAVTMPNSGYVKLLVTLQRGTGCFEILEKNSLVVRGRITICSNSVGQQVNLPPNNVFHGDKLNILRQDEIYREFYLRGYNYSGLFKGIRTYNVDASLGLIKWDDNWATFMDNMLQLQLLQTDTRLLFVPVGIKKIIIDPIKHKQIVESQNGEECLLPAHTNKNCNMIKCGGIEIHGLQVRSIFKKKARLEPILEKHVFVPNSTTLDLEEVVRVNTQIILENTLEHHFKAVEIVNEFTDISSTHIMGFVNKALEDMPLVAPDLTISSKTTLNETPGIKCETVTLTPESNILLYIGSKILQQSNSLKQFFVPLRKKGFILTREEINFRLEKITNDVDILTDYMTANERIILLRKKVDSVEPKLVEVSSSNFEWLPELQNALNLGKNVIAYATNQKPEGILGLINCIRRETNGSLVKCFFMMDDAPKFDPQHSFYSKQISKNMDVNIYKNGSWGTYRHLRLEERPKVNSEHSYAYFKNRGDISSLEWLEGPLNAKVPLEEGRFLGLTYYSSVNFKDIMAASARVNPEILEPRRLAQEFLTGFEFSGKDLSGRRIAGITDCHGISSHVIVDPSLVWQVPDSWTLEDAATVPVVYSTVIYALLMVGNMQPGCSILIHSATGGIGLAALNVCLHYKCEIYVTVGTQEKRAYLKKYYPQIPDSHIGNSRDISFEQMIKRETKCKGVDIVLNSLSEDKLQASVKCLARNGQFMEIGKYDLANDSSLNLLFMKNKAIYHGIVLDGVFRSSFKELKSKLINYLLEGIKAGFVKPLPRILFNAAQVEESYRYMMTGKHIGRILIKLRNEDESNNGVTRIDKLQICSHPRFSCDVRYTYVIIGGLGGIGLELSDWLVLRGARKLVLTSRSGLQNAYHQQRIDIWKSYGVQVKVCANDVSTEQKCENLIKEANELGQIDAIFNLAVVLQDALFEDQTKEKFLASLTPKAYATAYLDKVSRKLCPKLRYFVVFSSVSCGLGNAGQSNYGMANSVMERICEYRKREGLPAVAIQWGAVGDVGLVAKMQKENRELVIGGTLQQRISSCLEVLDVLLRHDYPVVSSMIVAEKHHKGDILSAVEAVAHVIGIKDIRTVSQYTTFAELGMDSMVGTEIIQLLEKDFEIYVTSKDVRSLTFAKLSEMEEENVNRNEDCKKAEQGTNLLIQYIPDTETSHLPVVHLTTKVESSEEAPIVFILPGVEGNLKPFEILTSSLKAHVIGIQYNYKHPENSIQEITENTISHIECHLTRNVPFFFIGYSFGAIVGIELMSLLETRGYTGTVILIDGSPTYSSSAVKRNFECENDVKFQMAVLNKVLSFVIPFDVLSEYQEALLKAKDLEQRIDVALALIPPETINKEKLEKQAPLTLYKRLQAMMNYTFRNKKIKSLVHLFKAKYPLVDDDDDYQLSKVCENLTQVVTINGDHVTILNNPELVNGVSNIVIL</sequence>
<keyword evidence="9" id="KW-1185">Reference proteome</keyword>
<dbReference type="CDD" id="cd05195">
    <property type="entry name" value="enoyl_red"/>
    <property type="match status" value="1"/>
</dbReference>
<dbReference type="Gene3D" id="3.90.180.10">
    <property type="entry name" value="Medium-chain alcohol dehydrogenases, catalytic domain"/>
    <property type="match status" value="1"/>
</dbReference>
<dbReference type="InterPro" id="IPR009081">
    <property type="entry name" value="PP-bd_ACP"/>
</dbReference>
<keyword evidence="1" id="KW-0596">Phosphopantetheine</keyword>
<dbReference type="GO" id="GO:0004312">
    <property type="term" value="F:fatty acid synthase activity"/>
    <property type="evidence" value="ECO:0007669"/>
    <property type="project" value="TreeGrafter"/>
</dbReference>
<gene>
    <name evidence="8" type="ORF">Zmor_018403</name>
</gene>
<dbReference type="Gene3D" id="3.40.47.10">
    <property type="match status" value="1"/>
</dbReference>
<dbReference type="CDD" id="cd00833">
    <property type="entry name" value="PKS"/>
    <property type="match status" value="1"/>
</dbReference>
<dbReference type="Pfam" id="PF00107">
    <property type="entry name" value="ADH_zinc_N"/>
    <property type="match status" value="1"/>
</dbReference>
<dbReference type="GO" id="GO:0006633">
    <property type="term" value="P:fatty acid biosynthetic process"/>
    <property type="evidence" value="ECO:0007669"/>
    <property type="project" value="TreeGrafter"/>
</dbReference>
<dbReference type="GO" id="GO:0016491">
    <property type="term" value="F:oxidoreductase activity"/>
    <property type="evidence" value="ECO:0007669"/>
    <property type="project" value="InterPro"/>
</dbReference>
<dbReference type="InterPro" id="IPR014030">
    <property type="entry name" value="Ketoacyl_synth_N"/>
</dbReference>
<dbReference type="InterPro" id="IPR036291">
    <property type="entry name" value="NAD(P)-bd_dom_sf"/>
</dbReference>
<dbReference type="InterPro" id="IPR011032">
    <property type="entry name" value="GroES-like_sf"/>
</dbReference>
<dbReference type="Pfam" id="PF00109">
    <property type="entry name" value="ketoacyl-synt"/>
    <property type="match status" value="1"/>
</dbReference>
<dbReference type="InterPro" id="IPR029058">
    <property type="entry name" value="AB_hydrolase_fold"/>
</dbReference>
<dbReference type="Gene3D" id="3.30.70.3290">
    <property type="match status" value="2"/>
</dbReference>
<feature type="active site" description="Proton acceptor; for dehydratase activity" evidence="5">
    <location>
        <position position="760"/>
    </location>
</feature>
<dbReference type="SMART" id="SM00825">
    <property type="entry name" value="PKS_KS"/>
    <property type="match status" value="1"/>
</dbReference>
<dbReference type="Pfam" id="PF00550">
    <property type="entry name" value="PP-binding"/>
    <property type="match status" value="1"/>
</dbReference>